<feature type="compositionally biased region" description="Polar residues" evidence="1">
    <location>
        <begin position="242"/>
        <end position="257"/>
    </location>
</feature>
<dbReference type="Proteomes" id="UP000037029">
    <property type="component" value="Chromosome"/>
</dbReference>
<sequence length="283" mass="30571">MINAGYRRGAVVGRCNTERGKVQTVELDTYAAVAMGGLGNLPDTIMTRSVIIRMRKRAVGEKAEPLQPRIHEQEAGVLRDELADWASGIFSMAEMAKPEFPDAIVDRNADVWGPLFVVADLAGGQWPQLARQAAMDAVMSAKANERPSPGVQLLADIRTCIGDSDRITTAKLVEGLLADEEAPWGDLKGRKIDARKLAHMLRSYGIRSVTIRMPDGSTPKGYRRTDFLDAWERYLPKSVSGATCATSATSRESPENTGGSGVADDIPPPPCGGKDHRVADPES</sequence>
<evidence type="ECO:0000259" key="2">
    <source>
        <dbReference type="Pfam" id="PF12307"/>
    </source>
</evidence>
<evidence type="ECO:0000313" key="4">
    <source>
        <dbReference type="Proteomes" id="UP000037029"/>
    </source>
</evidence>
<dbReference type="Pfam" id="PF12307">
    <property type="entry name" value="DUF3631"/>
    <property type="match status" value="1"/>
</dbReference>
<evidence type="ECO:0000313" key="3">
    <source>
        <dbReference type="EMBL" id="ATP21458.1"/>
    </source>
</evidence>
<name>A0A2D1R9G4_SPHYA</name>
<gene>
    <name evidence="3" type="ORF">BV87_08745</name>
</gene>
<feature type="region of interest" description="Disordered" evidence="1">
    <location>
        <begin position="242"/>
        <end position="283"/>
    </location>
</feature>
<dbReference type="AlphaFoldDB" id="A0A2D1R9G4"/>
<proteinExistence type="predicted"/>
<accession>A0A2D1R9G4</accession>
<feature type="compositionally biased region" description="Basic and acidic residues" evidence="1">
    <location>
        <begin position="273"/>
        <end position="283"/>
    </location>
</feature>
<feature type="domain" description="DUF3631" evidence="2">
    <location>
        <begin position="53"/>
        <end position="234"/>
    </location>
</feature>
<dbReference type="EMBL" id="CP020925">
    <property type="protein sequence ID" value="ATP21458.1"/>
    <property type="molecule type" value="Genomic_DNA"/>
</dbReference>
<reference evidence="3 4" key="1">
    <citation type="submission" date="2017-04" db="EMBL/GenBank/DDBJ databases">
        <title>Characterization, genome and methylation analysis of a phthalic acid esters degrading strain Sphingobium yanoikuyae SHJ.</title>
        <authorList>
            <person name="Feng L."/>
        </authorList>
    </citation>
    <scope>NUCLEOTIDE SEQUENCE [LARGE SCALE GENOMIC DNA]</scope>
    <source>
        <strain evidence="3 4">SHJ</strain>
    </source>
</reference>
<dbReference type="InterPro" id="IPR022081">
    <property type="entry name" value="DUF3631"/>
</dbReference>
<evidence type="ECO:0000256" key="1">
    <source>
        <dbReference type="SAM" id="MobiDB-lite"/>
    </source>
</evidence>
<protein>
    <recommendedName>
        <fullName evidence="2">DUF3631 domain-containing protein</fullName>
    </recommendedName>
</protein>
<organism evidence="3 4">
    <name type="scientific">Sphingobium yanoikuyae</name>
    <name type="common">Sphingomonas yanoikuyae</name>
    <dbReference type="NCBI Taxonomy" id="13690"/>
    <lineage>
        <taxon>Bacteria</taxon>
        <taxon>Pseudomonadati</taxon>
        <taxon>Pseudomonadota</taxon>
        <taxon>Alphaproteobacteria</taxon>
        <taxon>Sphingomonadales</taxon>
        <taxon>Sphingomonadaceae</taxon>
        <taxon>Sphingobium</taxon>
    </lineage>
</organism>